<gene>
    <name evidence="12" type="ORF">QC762_310390</name>
</gene>
<keyword evidence="9" id="KW-1015">Disulfide bond</keyword>
<evidence type="ECO:0000256" key="1">
    <source>
        <dbReference type="ARBA" id="ARBA00003174"/>
    </source>
</evidence>
<evidence type="ECO:0000256" key="7">
    <source>
        <dbReference type="ARBA" id="ARBA00022833"/>
    </source>
</evidence>
<sequence>MQLAHTLLLGFALSSPVSAMFTCGNENATLFPPPPIDRNQLGMRRRQIYLLPPPIELIVHVVARSKRRQDGYLSDEDIHRQVQVIKDSFAPAGITFNHTKNHWIVTKAWSFETPGSQDWVDMQSLLHEGDQRTLNLYFVPWKNATKGGFCTLPWSMGGPLDGCVIKSNTVPGGGHSYWSQGKAAVHEIGHWLGLAHTFEVRDPENPCDPTDPDDGVIDTPKFDYHHYTQEMKGTCHLDLNTCPHLEGKDPVHNYMSYVSDECATEFTRGQVVRMYEMWAKYRAILPENEWEKTVEGS</sequence>
<evidence type="ECO:0000256" key="3">
    <source>
        <dbReference type="ARBA" id="ARBA00022670"/>
    </source>
</evidence>
<dbReference type="Pfam" id="PF05572">
    <property type="entry name" value="Peptidase_M43"/>
    <property type="match status" value="1"/>
</dbReference>
<keyword evidence="6" id="KW-0378">Hydrolase</keyword>
<evidence type="ECO:0000256" key="9">
    <source>
        <dbReference type="ARBA" id="ARBA00023157"/>
    </source>
</evidence>
<comment type="similarity">
    <text evidence="2">Belongs to the peptidase M43B family.</text>
</comment>
<evidence type="ECO:0000313" key="13">
    <source>
        <dbReference type="Proteomes" id="UP001323405"/>
    </source>
</evidence>
<evidence type="ECO:0000256" key="4">
    <source>
        <dbReference type="ARBA" id="ARBA00022723"/>
    </source>
</evidence>
<keyword evidence="7" id="KW-0862">Zinc</keyword>
<evidence type="ECO:0000256" key="5">
    <source>
        <dbReference type="ARBA" id="ARBA00022729"/>
    </source>
</evidence>
<evidence type="ECO:0000256" key="10">
    <source>
        <dbReference type="SAM" id="SignalP"/>
    </source>
</evidence>
<keyword evidence="3" id="KW-0645">Protease</keyword>
<feature type="signal peptide" evidence="10">
    <location>
        <begin position="1"/>
        <end position="19"/>
    </location>
</feature>
<proteinExistence type="inferred from homology"/>
<dbReference type="PANTHER" id="PTHR47466:SF1">
    <property type="entry name" value="METALLOPROTEASE MEP1 (AFU_ORTHOLOGUE AFUA_1G07730)-RELATED"/>
    <property type="match status" value="1"/>
</dbReference>
<dbReference type="PANTHER" id="PTHR47466">
    <property type="match status" value="1"/>
</dbReference>
<accession>A0ABR0GKQ2</accession>
<dbReference type="EMBL" id="JAFFHA010000005">
    <property type="protein sequence ID" value="KAK4656331.1"/>
    <property type="molecule type" value="Genomic_DNA"/>
</dbReference>
<organism evidence="12 13">
    <name type="scientific">Podospora pseudocomata</name>
    <dbReference type="NCBI Taxonomy" id="2093779"/>
    <lineage>
        <taxon>Eukaryota</taxon>
        <taxon>Fungi</taxon>
        <taxon>Dikarya</taxon>
        <taxon>Ascomycota</taxon>
        <taxon>Pezizomycotina</taxon>
        <taxon>Sordariomycetes</taxon>
        <taxon>Sordariomycetidae</taxon>
        <taxon>Sordariales</taxon>
        <taxon>Podosporaceae</taxon>
        <taxon>Podospora</taxon>
    </lineage>
</organism>
<evidence type="ECO:0000256" key="2">
    <source>
        <dbReference type="ARBA" id="ARBA00008721"/>
    </source>
</evidence>
<dbReference type="Gene3D" id="3.40.390.10">
    <property type="entry name" value="Collagenase (Catalytic Domain)"/>
    <property type="match status" value="1"/>
</dbReference>
<evidence type="ECO:0000256" key="8">
    <source>
        <dbReference type="ARBA" id="ARBA00023049"/>
    </source>
</evidence>
<dbReference type="GeneID" id="87909244"/>
<comment type="function">
    <text evidence="1">Secreted metalloproteinase that allows assimilation of proteinaceous substrates.</text>
</comment>
<keyword evidence="5 10" id="KW-0732">Signal</keyword>
<dbReference type="InterPro" id="IPR008754">
    <property type="entry name" value="Peptidase_M43"/>
</dbReference>
<keyword evidence="13" id="KW-1185">Reference proteome</keyword>
<keyword evidence="8" id="KW-0482">Metalloprotease</keyword>
<keyword evidence="4" id="KW-0479">Metal-binding</keyword>
<feature type="domain" description="Peptidase M43 pregnancy-associated plasma-A" evidence="11">
    <location>
        <begin position="184"/>
        <end position="277"/>
    </location>
</feature>
<evidence type="ECO:0000259" key="11">
    <source>
        <dbReference type="Pfam" id="PF05572"/>
    </source>
</evidence>
<evidence type="ECO:0000256" key="6">
    <source>
        <dbReference type="ARBA" id="ARBA00022801"/>
    </source>
</evidence>
<name>A0ABR0GKQ2_9PEZI</name>
<protein>
    <recommendedName>
        <fullName evidence="11">Peptidase M43 pregnancy-associated plasma-A domain-containing protein</fullName>
    </recommendedName>
</protein>
<reference evidence="12 13" key="1">
    <citation type="journal article" date="2023" name="bioRxiv">
        <title>High-quality genome assemblies of four members of thePodospora anserinaspecies complex.</title>
        <authorList>
            <person name="Ament-Velasquez S.L."/>
            <person name="Vogan A.A."/>
            <person name="Wallerman O."/>
            <person name="Hartmann F."/>
            <person name="Gautier V."/>
            <person name="Silar P."/>
            <person name="Giraud T."/>
            <person name="Johannesson H."/>
        </authorList>
    </citation>
    <scope>NUCLEOTIDE SEQUENCE [LARGE SCALE GENOMIC DNA]</scope>
    <source>
        <strain evidence="12 13">CBS 415.72m</strain>
    </source>
</reference>
<dbReference type="Proteomes" id="UP001323405">
    <property type="component" value="Unassembled WGS sequence"/>
</dbReference>
<dbReference type="SUPFAM" id="SSF55486">
    <property type="entry name" value="Metalloproteases ('zincins'), catalytic domain"/>
    <property type="match status" value="1"/>
</dbReference>
<dbReference type="InterPro" id="IPR024079">
    <property type="entry name" value="MetalloPept_cat_dom_sf"/>
</dbReference>
<evidence type="ECO:0000313" key="12">
    <source>
        <dbReference type="EMBL" id="KAK4656331.1"/>
    </source>
</evidence>
<feature type="chain" id="PRO_5046227867" description="Peptidase M43 pregnancy-associated plasma-A domain-containing protein" evidence="10">
    <location>
        <begin position="20"/>
        <end position="297"/>
    </location>
</feature>
<dbReference type="RefSeq" id="XP_062745306.1">
    <property type="nucleotide sequence ID" value="XM_062889337.1"/>
</dbReference>
<comment type="caution">
    <text evidence="12">The sequence shown here is derived from an EMBL/GenBank/DDBJ whole genome shotgun (WGS) entry which is preliminary data.</text>
</comment>